<evidence type="ECO:0000313" key="7">
    <source>
        <dbReference type="Proteomes" id="UP000288716"/>
    </source>
</evidence>
<accession>A0A443SS23</accession>
<evidence type="ECO:0000256" key="3">
    <source>
        <dbReference type="ARBA" id="ARBA00022741"/>
    </source>
</evidence>
<comment type="similarity">
    <text evidence="1">Belongs to the IPP transferase family.</text>
</comment>
<organism evidence="6 7">
    <name type="scientific">Leptotrombidium deliense</name>
    <dbReference type="NCBI Taxonomy" id="299467"/>
    <lineage>
        <taxon>Eukaryota</taxon>
        <taxon>Metazoa</taxon>
        <taxon>Ecdysozoa</taxon>
        <taxon>Arthropoda</taxon>
        <taxon>Chelicerata</taxon>
        <taxon>Arachnida</taxon>
        <taxon>Acari</taxon>
        <taxon>Acariformes</taxon>
        <taxon>Trombidiformes</taxon>
        <taxon>Prostigmata</taxon>
        <taxon>Anystina</taxon>
        <taxon>Parasitengona</taxon>
        <taxon>Trombiculoidea</taxon>
        <taxon>Trombiculidae</taxon>
        <taxon>Leptotrombidium</taxon>
    </lineage>
</organism>
<keyword evidence="5" id="KW-0732">Signal</keyword>
<dbReference type="Gene3D" id="3.30.160.60">
    <property type="entry name" value="Classic Zinc Finger"/>
    <property type="match status" value="1"/>
</dbReference>
<keyword evidence="7" id="KW-1185">Reference proteome</keyword>
<evidence type="ECO:0000256" key="2">
    <source>
        <dbReference type="ARBA" id="ARBA00022679"/>
    </source>
</evidence>
<dbReference type="Gene3D" id="1.10.20.140">
    <property type="match status" value="1"/>
</dbReference>
<dbReference type="InterPro" id="IPR018022">
    <property type="entry name" value="IPT"/>
</dbReference>
<evidence type="ECO:0000256" key="4">
    <source>
        <dbReference type="ARBA" id="ARBA00022840"/>
    </source>
</evidence>
<dbReference type="SUPFAM" id="SSF57667">
    <property type="entry name" value="beta-beta-alpha zinc fingers"/>
    <property type="match status" value="1"/>
</dbReference>
<evidence type="ECO:0000313" key="6">
    <source>
        <dbReference type="EMBL" id="RWS30341.1"/>
    </source>
</evidence>
<dbReference type="Proteomes" id="UP000288716">
    <property type="component" value="Unassembled WGS sequence"/>
</dbReference>
<gene>
    <name evidence="6" type="ORF">B4U80_02898</name>
</gene>
<feature type="signal peptide" evidence="5">
    <location>
        <begin position="1"/>
        <end position="22"/>
    </location>
</feature>
<feature type="chain" id="PRO_5019334164" evidence="5">
    <location>
        <begin position="23"/>
        <end position="484"/>
    </location>
</feature>
<dbReference type="PANTHER" id="PTHR11088:SF89">
    <property type="entry name" value="TRNA DIMETHYLALLYLTRANSFERASE"/>
    <property type="match status" value="1"/>
</dbReference>
<dbReference type="VEuPathDB" id="VectorBase:LDEU001701"/>
<dbReference type="Gene3D" id="3.40.50.300">
    <property type="entry name" value="P-loop containing nucleotide triphosphate hydrolases"/>
    <property type="match status" value="1"/>
</dbReference>
<comment type="caution">
    <text evidence="6">The sequence shown here is derived from an EMBL/GenBank/DDBJ whole genome shotgun (WGS) entry which is preliminary data.</text>
</comment>
<dbReference type="GO" id="GO:0052381">
    <property type="term" value="F:tRNA dimethylallyltransferase activity"/>
    <property type="evidence" value="ECO:0007669"/>
    <property type="project" value="InterPro"/>
</dbReference>
<dbReference type="EMBL" id="NCKV01000541">
    <property type="protein sequence ID" value="RWS30341.1"/>
    <property type="molecule type" value="Genomic_DNA"/>
</dbReference>
<dbReference type="SUPFAM" id="SSF52540">
    <property type="entry name" value="P-loop containing nucleoside triphosphate hydrolases"/>
    <property type="match status" value="1"/>
</dbReference>
<keyword evidence="4" id="KW-0067">ATP-binding</keyword>
<dbReference type="InterPro" id="IPR036236">
    <property type="entry name" value="Znf_C2H2_sf"/>
</dbReference>
<dbReference type="HAMAP" id="MF_00185">
    <property type="entry name" value="IPP_trans"/>
    <property type="match status" value="1"/>
</dbReference>
<dbReference type="AlphaFoldDB" id="A0A443SS23"/>
<sequence>MSLWRLVSSCAHFALSLSSVFSSKLFKMQANKPVIVILGATGTGKTKLSLDLAQHFDCEVISADSMQIYKGLDIVTNKVTPEERSLVPHHLIDYIDPLISYTVVDYRNKSLPILNSLLEKNKLPIIVGGTIYFIESLLWNVLITSEEDNNCLIKEKEKQINSEHSSQEIITKENIKNFIITQETVKHLSNEYLYNLLKEIDPQGCAGLHWNTRRKVIRRLQIFQQHGKTYSELIAEQKSINAGCAYGGPLRLKNCVILWLQCDRSILRDRIFKRVDQMIENGLVEELLQFHELYNQTRFEENKNADYTEGIFQSIGFKEFHRYLILDKESRESKKGRKIFEECTERMKYATFRYAKWQEKWIVNRLLRSDRVIPPIFGLNTSDLTQWQQNVTNIAIEIVKSHVKGTPLPTNIVPMEKEVSCEDNTPEERRRLHHCDICERLIVGTKNWKMHLKSRKHYNVVNSRKRLCALLDERAEQLKAMQQI</sequence>
<dbReference type="PANTHER" id="PTHR11088">
    <property type="entry name" value="TRNA DIMETHYLALLYLTRANSFERASE"/>
    <property type="match status" value="1"/>
</dbReference>
<protein>
    <submittedName>
        <fullName evidence="6">tRNA dimethylallyltransferase-like protein</fullName>
    </submittedName>
</protein>
<proteinExistence type="inferred from homology"/>
<dbReference type="GO" id="GO:0006400">
    <property type="term" value="P:tRNA modification"/>
    <property type="evidence" value="ECO:0007669"/>
    <property type="project" value="TreeGrafter"/>
</dbReference>
<evidence type="ECO:0000256" key="1">
    <source>
        <dbReference type="ARBA" id="ARBA00005842"/>
    </source>
</evidence>
<dbReference type="GO" id="GO:0005739">
    <property type="term" value="C:mitochondrion"/>
    <property type="evidence" value="ECO:0007669"/>
    <property type="project" value="TreeGrafter"/>
</dbReference>
<dbReference type="OrthoDB" id="775260at2759"/>
<dbReference type="Pfam" id="PF01715">
    <property type="entry name" value="IPPT"/>
    <property type="match status" value="1"/>
</dbReference>
<reference evidence="6 7" key="1">
    <citation type="journal article" date="2018" name="Gigascience">
        <title>Genomes of trombidid mites reveal novel predicted allergens and laterally-transferred genes associated with secondary metabolism.</title>
        <authorList>
            <person name="Dong X."/>
            <person name="Chaisiri K."/>
            <person name="Xia D."/>
            <person name="Armstrong S.D."/>
            <person name="Fang Y."/>
            <person name="Donnelly M.J."/>
            <person name="Kadowaki T."/>
            <person name="McGarry J.W."/>
            <person name="Darby A.C."/>
            <person name="Makepeace B.L."/>
        </authorList>
    </citation>
    <scope>NUCLEOTIDE SEQUENCE [LARGE SCALE GENOMIC DNA]</scope>
    <source>
        <strain evidence="6">UoL-UT</strain>
    </source>
</reference>
<dbReference type="InterPro" id="IPR027417">
    <property type="entry name" value="P-loop_NTPase"/>
</dbReference>
<name>A0A443SS23_9ACAR</name>
<keyword evidence="2 6" id="KW-0808">Transferase</keyword>
<dbReference type="STRING" id="299467.A0A443SS23"/>
<dbReference type="GO" id="GO:0005524">
    <property type="term" value="F:ATP binding"/>
    <property type="evidence" value="ECO:0007669"/>
    <property type="project" value="UniProtKB-KW"/>
</dbReference>
<dbReference type="InterPro" id="IPR039657">
    <property type="entry name" value="Dimethylallyltransferase"/>
</dbReference>
<keyword evidence="3" id="KW-0547">Nucleotide-binding</keyword>
<evidence type="ECO:0000256" key="5">
    <source>
        <dbReference type="SAM" id="SignalP"/>
    </source>
</evidence>